<name>V6RY02_9FLAO</name>
<accession>V6RY02</accession>
<dbReference type="STRING" id="1341154.FCR2A7T_19390"/>
<keyword evidence="2" id="KW-1185">Reference proteome</keyword>
<dbReference type="EMBL" id="VLKQ01000012">
    <property type="protein sequence ID" value="TWI09296.1"/>
    <property type="molecule type" value="Genomic_DNA"/>
</dbReference>
<sequence length="147" mass="16570">MKNNYFLAAVVLPVLSFAQTETKTLELDIRGRSCIGGLGVCSTTAPELNKTSMKNFNITKQSPNTLELQIETDKLSVEEQKLFFGKEYSKITPNEVLEFIQDEDFIFDTDTLLYLGFDVKYRLLKKGKYPIAITKDKVAVTLTLSEG</sequence>
<protein>
    <submittedName>
        <fullName evidence="1">Uncharacterized protein</fullName>
    </submittedName>
</protein>
<reference evidence="1 2" key="1">
    <citation type="journal article" date="2015" name="Stand. Genomic Sci.">
        <title>Genomic Encyclopedia of Bacterial and Archaeal Type Strains, Phase III: the genomes of soil and plant-associated and newly described type strains.</title>
        <authorList>
            <person name="Whitman W.B."/>
            <person name="Woyke T."/>
            <person name="Klenk H.P."/>
            <person name="Zhou Y."/>
            <person name="Lilburn T.G."/>
            <person name="Beck B.J."/>
            <person name="De Vos P."/>
            <person name="Vandamme P."/>
            <person name="Eisen J.A."/>
            <person name="Garrity G."/>
            <person name="Hugenholtz P."/>
            <person name="Kyrpides N.C."/>
        </authorList>
    </citation>
    <scope>NUCLEOTIDE SEQUENCE [LARGE SCALE GENOMIC DNA]</scope>
    <source>
        <strain evidence="1 2">CGMCC 1.7270</strain>
    </source>
</reference>
<dbReference type="RefSeq" id="WP_023571056.1">
    <property type="nucleotide sequence ID" value="NZ_AVBI01000018.1"/>
</dbReference>
<comment type="caution">
    <text evidence="1">The sequence shown here is derived from an EMBL/GenBank/DDBJ whole genome shotgun (WGS) entry which is preliminary data.</text>
</comment>
<evidence type="ECO:0000313" key="2">
    <source>
        <dbReference type="Proteomes" id="UP000319848"/>
    </source>
</evidence>
<dbReference type="AlphaFoldDB" id="V6RY02"/>
<dbReference type="OrthoDB" id="1375077at2"/>
<gene>
    <name evidence="1" type="ORF">IP98_02457</name>
</gene>
<dbReference type="Proteomes" id="UP000319848">
    <property type="component" value="Unassembled WGS sequence"/>
</dbReference>
<evidence type="ECO:0000313" key="1">
    <source>
        <dbReference type="EMBL" id="TWI09296.1"/>
    </source>
</evidence>
<proteinExistence type="predicted"/>
<organism evidence="1 2">
    <name type="scientific">Flavobacterium cauense R2A-7</name>
    <dbReference type="NCBI Taxonomy" id="1341154"/>
    <lineage>
        <taxon>Bacteria</taxon>
        <taxon>Pseudomonadati</taxon>
        <taxon>Bacteroidota</taxon>
        <taxon>Flavobacteriia</taxon>
        <taxon>Flavobacteriales</taxon>
        <taxon>Flavobacteriaceae</taxon>
        <taxon>Flavobacterium</taxon>
    </lineage>
</organism>